<evidence type="ECO:0000256" key="3">
    <source>
        <dbReference type="ARBA" id="ARBA00022448"/>
    </source>
</evidence>
<evidence type="ECO:0000256" key="9">
    <source>
        <dbReference type="RuleBase" id="RU365093"/>
    </source>
</evidence>
<keyword evidence="7" id="KW-1133">Transmembrane helix</keyword>
<evidence type="ECO:0000256" key="6">
    <source>
        <dbReference type="ARBA" id="ARBA00022692"/>
    </source>
</evidence>
<evidence type="ECO:0000256" key="8">
    <source>
        <dbReference type="ARBA" id="ARBA00023136"/>
    </source>
</evidence>
<gene>
    <name evidence="13" type="ORF">ACFFJ2_15790</name>
</gene>
<evidence type="ECO:0000256" key="2">
    <source>
        <dbReference type="ARBA" id="ARBA00009477"/>
    </source>
</evidence>
<feature type="coiled-coil region" evidence="10">
    <location>
        <begin position="151"/>
        <end position="178"/>
    </location>
</feature>
<evidence type="ECO:0000259" key="11">
    <source>
        <dbReference type="Pfam" id="PF25994"/>
    </source>
</evidence>
<dbReference type="PANTHER" id="PTHR30386:SF17">
    <property type="entry name" value="ALKALINE PROTEASE SECRETION PROTEIN APRE"/>
    <property type="match status" value="1"/>
</dbReference>
<organism evidence="13 14">
    <name type="scientific">Chelativorans intermedius</name>
    <dbReference type="NCBI Taxonomy" id="515947"/>
    <lineage>
        <taxon>Bacteria</taxon>
        <taxon>Pseudomonadati</taxon>
        <taxon>Pseudomonadota</taxon>
        <taxon>Alphaproteobacteria</taxon>
        <taxon>Hyphomicrobiales</taxon>
        <taxon>Phyllobacteriaceae</taxon>
        <taxon>Chelativorans</taxon>
    </lineage>
</organism>
<dbReference type="EMBL" id="JBHLXD010000031">
    <property type="protein sequence ID" value="MFC0209865.1"/>
    <property type="molecule type" value="Genomic_DNA"/>
</dbReference>
<dbReference type="Gene3D" id="2.40.50.100">
    <property type="match status" value="1"/>
</dbReference>
<feature type="coiled-coil region" evidence="10">
    <location>
        <begin position="94"/>
        <end position="121"/>
    </location>
</feature>
<dbReference type="Pfam" id="PF25994">
    <property type="entry name" value="HH_AprE"/>
    <property type="match status" value="1"/>
</dbReference>
<protein>
    <recommendedName>
        <fullName evidence="9">Membrane fusion protein (MFP) family protein</fullName>
    </recommendedName>
</protein>
<proteinExistence type="inferred from homology"/>
<evidence type="ECO:0000313" key="14">
    <source>
        <dbReference type="Proteomes" id="UP001589755"/>
    </source>
</evidence>
<evidence type="ECO:0000259" key="12">
    <source>
        <dbReference type="Pfam" id="PF26002"/>
    </source>
</evidence>
<keyword evidence="10" id="KW-0175">Coiled coil</keyword>
<keyword evidence="8" id="KW-0472">Membrane</keyword>
<evidence type="ECO:0000256" key="7">
    <source>
        <dbReference type="ARBA" id="ARBA00022989"/>
    </source>
</evidence>
<dbReference type="PRINTS" id="PR01490">
    <property type="entry name" value="RTXTOXIND"/>
</dbReference>
<comment type="caution">
    <text evidence="13">The sequence shown here is derived from an EMBL/GenBank/DDBJ whole genome shotgun (WGS) entry which is preliminary data.</text>
</comment>
<evidence type="ECO:0000313" key="13">
    <source>
        <dbReference type="EMBL" id="MFC0209865.1"/>
    </source>
</evidence>
<keyword evidence="5 9" id="KW-0997">Cell inner membrane</keyword>
<dbReference type="RefSeq" id="WP_261522474.1">
    <property type="nucleotide sequence ID" value="NZ_JAODNW010000028.1"/>
</dbReference>
<dbReference type="InterPro" id="IPR050739">
    <property type="entry name" value="MFP"/>
</dbReference>
<evidence type="ECO:0000256" key="5">
    <source>
        <dbReference type="ARBA" id="ARBA00022519"/>
    </source>
</evidence>
<accession>A0ABV6DB88</accession>
<keyword evidence="4 9" id="KW-1003">Cell membrane</keyword>
<comment type="subcellular location">
    <subcellularLocation>
        <location evidence="1 9">Cell inner membrane</location>
        <topology evidence="1 9">Single-pass membrane protein</topology>
    </subcellularLocation>
</comment>
<dbReference type="InterPro" id="IPR058982">
    <property type="entry name" value="Beta-barrel_AprE"/>
</dbReference>
<evidence type="ECO:0000256" key="10">
    <source>
        <dbReference type="SAM" id="Coils"/>
    </source>
</evidence>
<evidence type="ECO:0000256" key="4">
    <source>
        <dbReference type="ARBA" id="ARBA00022475"/>
    </source>
</evidence>
<feature type="domain" description="AprE-like beta-barrel" evidence="12">
    <location>
        <begin position="322"/>
        <end position="410"/>
    </location>
</feature>
<dbReference type="PANTHER" id="PTHR30386">
    <property type="entry name" value="MEMBRANE FUSION SUBUNIT OF EMRAB-TOLC MULTIDRUG EFFLUX PUMP"/>
    <property type="match status" value="1"/>
</dbReference>
<feature type="domain" description="AprE-like long alpha-helical hairpin" evidence="11">
    <location>
        <begin position="91"/>
        <end position="279"/>
    </location>
</feature>
<sequence>MRDVPSARGSLNRHIWAGLAVLVLLFGAVGGWSATAELSGAVIAEGRLAVESHVKDVQHTEGGMIRALKVAEGDHVRAGDILLKLDDTVPRANLAIIASELDRLSARKARLEAEQTGAERLAFPADLLARKNETEVSRLLARETALFDSRRAARSGRIAQLRERIAQLKREIESIGHRKTANRREMEALRKELSAIRDLWNRGLTTLSRLTAIERDIARLEGERGQLAAATARAKDRIAEVELTMLQIDHDLRSEAAAELRDVEARQAELFERRRAVEAQLANTAIRAPQAGVVHALSVHTIGGVVGAGETIMQIVPHKDALVVEARVSAEGIDQVHLGQEAVLRFSAFNRRTTPQIKARVVHVGADLVQDARTGAAYYAVRLVIPPEEHARLQALKPVSGIPLEVFIRTDRRTAISYFLKPFQDQMARAFRER</sequence>
<keyword evidence="6" id="KW-0812">Transmembrane</keyword>
<comment type="similarity">
    <text evidence="2 9">Belongs to the membrane fusion protein (MFP) (TC 8.A.1) family.</text>
</comment>
<dbReference type="Pfam" id="PF26002">
    <property type="entry name" value="Beta-barrel_AprE"/>
    <property type="match status" value="1"/>
</dbReference>
<reference evidence="13 14" key="1">
    <citation type="submission" date="2024-09" db="EMBL/GenBank/DDBJ databases">
        <authorList>
            <person name="Sun Q."/>
            <person name="Mori K."/>
        </authorList>
    </citation>
    <scope>NUCLEOTIDE SEQUENCE [LARGE SCALE GENOMIC DNA]</scope>
    <source>
        <strain evidence="13 14">CCM 8543</strain>
    </source>
</reference>
<name>A0ABV6DB88_9HYPH</name>
<keyword evidence="3 9" id="KW-0813">Transport</keyword>
<dbReference type="InterPro" id="IPR010129">
    <property type="entry name" value="T1SS_HlyD"/>
</dbReference>
<dbReference type="Gene3D" id="2.40.30.170">
    <property type="match status" value="1"/>
</dbReference>
<dbReference type="NCBIfam" id="TIGR01843">
    <property type="entry name" value="type_I_hlyD"/>
    <property type="match status" value="1"/>
</dbReference>
<keyword evidence="14" id="KW-1185">Reference proteome</keyword>
<dbReference type="InterPro" id="IPR058781">
    <property type="entry name" value="HH_AprE-like"/>
</dbReference>
<evidence type="ECO:0000256" key="1">
    <source>
        <dbReference type="ARBA" id="ARBA00004377"/>
    </source>
</evidence>
<dbReference type="Proteomes" id="UP001589755">
    <property type="component" value="Unassembled WGS sequence"/>
</dbReference>